<name>A0ABT9U405_PAEHA</name>
<protein>
    <submittedName>
        <fullName evidence="1">Uncharacterized protein</fullName>
    </submittedName>
</protein>
<accession>A0ABT9U405</accession>
<gene>
    <name evidence="1" type="ORF">J2T15_003151</name>
</gene>
<dbReference type="Proteomes" id="UP001229346">
    <property type="component" value="Unassembled WGS sequence"/>
</dbReference>
<organism evidence="1 2">
    <name type="scientific">Paenibacillus harenae</name>
    <dbReference type="NCBI Taxonomy" id="306543"/>
    <lineage>
        <taxon>Bacteria</taxon>
        <taxon>Bacillati</taxon>
        <taxon>Bacillota</taxon>
        <taxon>Bacilli</taxon>
        <taxon>Bacillales</taxon>
        <taxon>Paenibacillaceae</taxon>
        <taxon>Paenibacillus</taxon>
    </lineage>
</organism>
<sequence length="75" mass="8741">MAPVLWPKALSEVITPYKLELWSVSMNRWKRLRQLMGFTIFTLVIRPEIKGVRLATRDDMRGHEIVTPDGLAFLM</sequence>
<comment type="caution">
    <text evidence="1">The sequence shown here is derived from an EMBL/GenBank/DDBJ whole genome shotgun (WGS) entry which is preliminary data.</text>
</comment>
<proteinExistence type="predicted"/>
<keyword evidence="2" id="KW-1185">Reference proteome</keyword>
<dbReference type="EMBL" id="JAUSSU010000006">
    <property type="protein sequence ID" value="MDQ0113708.1"/>
    <property type="molecule type" value="Genomic_DNA"/>
</dbReference>
<reference evidence="1 2" key="1">
    <citation type="submission" date="2023-07" db="EMBL/GenBank/DDBJ databases">
        <title>Sorghum-associated microbial communities from plants grown in Nebraska, USA.</title>
        <authorList>
            <person name="Schachtman D."/>
        </authorList>
    </citation>
    <scope>NUCLEOTIDE SEQUENCE [LARGE SCALE GENOMIC DNA]</scope>
    <source>
        <strain evidence="1 2">CC482</strain>
    </source>
</reference>
<evidence type="ECO:0000313" key="1">
    <source>
        <dbReference type="EMBL" id="MDQ0113708.1"/>
    </source>
</evidence>
<evidence type="ECO:0000313" key="2">
    <source>
        <dbReference type="Proteomes" id="UP001229346"/>
    </source>
</evidence>